<reference evidence="1" key="1">
    <citation type="submission" date="2022-07" db="EMBL/GenBank/DDBJ databases">
        <title>Phylogenomic reconstructions and comparative analyses of Kickxellomycotina fungi.</title>
        <authorList>
            <person name="Reynolds N.K."/>
            <person name="Stajich J.E."/>
            <person name="Barry K."/>
            <person name="Grigoriev I.V."/>
            <person name="Crous P."/>
            <person name="Smith M.E."/>
        </authorList>
    </citation>
    <scope>NUCLEOTIDE SEQUENCE</scope>
    <source>
        <strain evidence="1">RSA 861</strain>
    </source>
</reference>
<dbReference type="AlphaFoldDB" id="A0A9W8A2M3"/>
<dbReference type="OrthoDB" id="10017160at2759"/>
<proteinExistence type="predicted"/>
<feature type="non-terminal residue" evidence="1">
    <location>
        <position position="60"/>
    </location>
</feature>
<gene>
    <name evidence="1" type="ORF">IWQ60_007405</name>
</gene>
<keyword evidence="2" id="KW-1185">Reference proteome</keyword>
<evidence type="ECO:0000313" key="2">
    <source>
        <dbReference type="Proteomes" id="UP001150569"/>
    </source>
</evidence>
<dbReference type="Proteomes" id="UP001150569">
    <property type="component" value="Unassembled WGS sequence"/>
</dbReference>
<name>A0A9W8A2M3_9FUNG</name>
<evidence type="ECO:0000313" key="1">
    <source>
        <dbReference type="EMBL" id="KAJ1918799.1"/>
    </source>
</evidence>
<dbReference type="EMBL" id="JANBPT010000493">
    <property type="protein sequence ID" value="KAJ1918799.1"/>
    <property type="molecule type" value="Genomic_DNA"/>
</dbReference>
<sequence>MYKTLGKDLGFHSHFNCRVTHSFTNDQHYQRVCFATEFLEEFDGVSDYLLDSIVPVNETR</sequence>
<accession>A0A9W8A2M3</accession>
<comment type="caution">
    <text evidence="1">The sequence shown here is derived from an EMBL/GenBank/DDBJ whole genome shotgun (WGS) entry which is preliminary data.</text>
</comment>
<organism evidence="1 2">
    <name type="scientific">Tieghemiomyces parasiticus</name>
    <dbReference type="NCBI Taxonomy" id="78921"/>
    <lineage>
        <taxon>Eukaryota</taxon>
        <taxon>Fungi</taxon>
        <taxon>Fungi incertae sedis</taxon>
        <taxon>Zoopagomycota</taxon>
        <taxon>Kickxellomycotina</taxon>
        <taxon>Dimargaritomycetes</taxon>
        <taxon>Dimargaritales</taxon>
        <taxon>Dimargaritaceae</taxon>
        <taxon>Tieghemiomyces</taxon>
    </lineage>
</organism>
<protein>
    <submittedName>
        <fullName evidence="1">Uncharacterized protein</fullName>
    </submittedName>
</protein>